<evidence type="ECO:0000256" key="1">
    <source>
        <dbReference type="ARBA" id="ARBA00004167"/>
    </source>
</evidence>
<keyword evidence="5 10" id="KW-0812">Transmembrane</keyword>
<dbReference type="NCBIfam" id="TIGR01410">
    <property type="entry name" value="tatB"/>
    <property type="match status" value="1"/>
</dbReference>
<dbReference type="PRINTS" id="PR01506">
    <property type="entry name" value="TATBPROTEIN"/>
</dbReference>
<dbReference type="EMBL" id="CP065726">
    <property type="protein sequence ID" value="QPT37719.1"/>
    <property type="molecule type" value="Genomic_DNA"/>
</dbReference>
<evidence type="ECO:0000313" key="13">
    <source>
        <dbReference type="Proteomes" id="UP000594865"/>
    </source>
</evidence>
<dbReference type="GeneID" id="84020628"/>
<feature type="compositionally biased region" description="Basic residues" evidence="11">
    <location>
        <begin position="206"/>
        <end position="228"/>
    </location>
</feature>
<comment type="function">
    <text evidence="10">Part of the twin-arginine translocation (Tat) system that transports large folded proteins containing a characteristic twin-arginine motif in their signal peptide across membranes. Together with TatC, TatB is part of a receptor directly interacting with Tat signal peptides. TatB may form an oligomeric binding site that transiently accommodates folded Tat precursor proteins before their translocation.</text>
</comment>
<dbReference type="PANTHER" id="PTHR33162:SF1">
    <property type="entry name" value="SEC-INDEPENDENT PROTEIN TRANSLOCASE PROTEIN TATA, CHLOROPLASTIC"/>
    <property type="match status" value="1"/>
</dbReference>
<evidence type="ECO:0000256" key="10">
    <source>
        <dbReference type="HAMAP-Rule" id="MF_00237"/>
    </source>
</evidence>
<comment type="similarity">
    <text evidence="10">Belongs to the TatB family.</text>
</comment>
<keyword evidence="9 10" id="KW-0472">Membrane</keyword>
<evidence type="ECO:0000256" key="11">
    <source>
        <dbReference type="SAM" id="MobiDB-lite"/>
    </source>
</evidence>
<dbReference type="GO" id="GO:0008320">
    <property type="term" value="F:protein transmembrane transporter activity"/>
    <property type="evidence" value="ECO:0007669"/>
    <property type="project" value="UniProtKB-UniRule"/>
</dbReference>
<evidence type="ECO:0000256" key="2">
    <source>
        <dbReference type="ARBA" id="ARBA00022448"/>
    </source>
</evidence>
<evidence type="ECO:0000256" key="6">
    <source>
        <dbReference type="ARBA" id="ARBA00022927"/>
    </source>
</evidence>
<organism evidence="12 13">
    <name type="scientific">Neisseria cinerea</name>
    <dbReference type="NCBI Taxonomy" id="483"/>
    <lineage>
        <taxon>Bacteria</taxon>
        <taxon>Pseudomonadati</taxon>
        <taxon>Pseudomonadota</taxon>
        <taxon>Betaproteobacteria</taxon>
        <taxon>Neisseriales</taxon>
        <taxon>Neisseriaceae</taxon>
        <taxon>Neisseria</taxon>
    </lineage>
</organism>
<name>A0A7T3BMR3_NEICI</name>
<evidence type="ECO:0000256" key="9">
    <source>
        <dbReference type="ARBA" id="ARBA00023136"/>
    </source>
</evidence>
<dbReference type="GO" id="GO:0043953">
    <property type="term" value="P:protein transport by the Tat complex"/>
    <property type="evidence" value="ECO:0007669"/>
    <property type="project" value="UniProtKB-UniRule"/>
</dbReference>
<dbReference type="HAMAP" id="MF_00237">
    <property type="entry name" value="TatB"/>
    <property type="match status" value="1"/>
</dbReference>
<dbReference type="Gene3D" id="1.20.5.3310">
    <property type="match status" value="1"/>
</dbReference>
<keyword evidence="2 10" id="KW-0813">Transport</keyword>
<evidence type="ECO:0000256" key="5">
    <source>
        <dbReference type="ARBA" id="ARBA00022692"/>
    </source>
</evidence>
<proteinExistence type="inferred from homology"/>
<comment type="subunit">
    <text evidence="10">The Tat system comprises two distinct complexes: a TatABC complex, containing multiple copies of TatA, TatB and TatC subunits, and a separate TatA complex, containing only TatA subunits. Substrates initially bind to the TatABC complex, which probably triggers association of the separate TatA complex to form the active translocon.</text>
</comment>
<dbReference type="InterPro" id="IPR018448">
    <property type="entry name" value="TatB"/>
</dbReference>
<keyword evidence="7 10" id="KW-1133">Transmembrane helix</keyword>
<dbReference type="PANTHER" id="PTHR33162">
    <property type="entry name" value="SEC-INDEPENDENT PROTEIN TRANSLOCASE PROTEIN TATA, CHLOROPLASTIC"/>
    <property type="match status" value="1"/>
</dbReference>
<keyword evidence="8 10" id="KW-0811">Translocation</keyword>
<keyword evidence="4" id="KW-0997">Cell inner membrane</keyword>
<keyword evidence="6 10" id="KW-0653">Protein transport</keyword>
<dbReference type="RefSeq" id="WP_111726415.1">
    <property type="nucleotide sequence ID" value="NZ_CP065726.1"/>
</dbReference>
<evidence type="ECO:0000256" key="7">
    <source>
        <dbReference type="ARBA" id="ARBA00022989"/>
    </source>
</evidence>
<dbReference type="GO" id="GO:0033281">
    <property type="term" value="C:TAT protein transport complex"/>
    <property type="evidence" value="ECO:0007669"/>
    <property type="project" value="UniProtKB-UniRule"/>
</dbReference>
<keyword evidence="13" id="KW-1185">Reference proteome</keyword>
<gene>
    <name evidence="10 12" type="primary">tatB</name>
    <name evidence="12" type="ORF">I6G28_07310</name>
</gene>
<dbReference type="InterPro" id="IPR003369">
    <property type="entry name" value="TatA/B/E"/>
</dbReference>
<dbReference type="AlphaFoldDB" id="A0A7T3BMR3"/>
<accession>A0A7T3BMR3</accession>
<protein>
    <recommendedName>
        <fullName evidence="10">Sec-independent protein translocase protein TatB</fullName>
    </recommendedName>
</protein>
<keyword evidence="3 10" id="KW-1003">Cell membrane</keyword>
<evidence type="ECO:0000256" key="8">
    <source>
        <dbReference type="ARBA" id="ARBA00023010"/>
    </source>
</evidence>
<feature type="region of interest" description="Disordered" evidence="11">
    <location>
        <begin position="104"/>
        <end position="163"/>
    </location>
</feature>
<evidence type="ECO:0000313" key="12">
    <source>
        <dbReference type="EMBL" id="QPT37719.1"/>
    </source>
</evidence>
<sequence>MFDFGLGELILVGVIALIVLGPERLPEAARTAGRLIGRLQRFVGSVKQEFDTQIELEELRKAKQEFEAAAAQVRDSLKETGTDMEGNLHDISDGLKPWDKLPEQRTPADFGVDEGGNPLPDTANTVSDGIADVMPSERSDTSAETLGNDGQTGGTAEPSETDKDRAWREYLTAPSSPAAQTVEVSYIDTAAVETPVPHTTSLRKQAISRKRDLRPKSRAKPKLRVRKS</sequence>
<feature type="region of interest" description="Disordered" evidence="11">
    <location>
        <begin position="194"/>
        <end position="228"/>
    </location>
</feature>
<dbReference type="Proteomes" id="UP000594865">
    <property type="component" value="Chromosome"/>
</dbReference>
<evidence type="ECO:0000256" key="4">
    <source>
        <dbReference type="ARBA" id="ARBA00022519"/>
    </source>
</evidence>
<dbReference type="Pfam" id="PF02416">
    <property type="entry name" value="TatA_B_E"/>
    <property type="match status" value="1"/>
</dbReference>
<comment type="subcellular location">
    <subcellularLocation>
        <location evidence="10">Cell membrane</location>
        <topology evidence="10">Single-pass membrane protein</topology>
    </subcellularLocation>
    <subcellularLocation>
        <location evidence="1">Membrane</location>
        <topology evidence="1">Single-pass membrane protein</topology>
    </subcellularLocation>
</comment>
<reference evidence="12 13" key="1">
    <citation type="submission" date="2020-12" db="EMBL/GenBank/DDBJ databases">
        <title>FDA dAtabase for Regulatory Grade micrObial Sequences (FDA-ARGOS): Supporting development and validation of Infectious Disease Dx tests.</title>
        <authorList>
            <person name="Sproer C."/>
            <person name="Gronow S."/>
            <person name="Severitt S."/>
            <person name="Schroder I."/>
            <person name="Tallon L."/>
            <person name="Sadzewicz L."/>
            <person name="Zhao X."/>
            <person name="Boylan J."/>
            <person name="Ott S."/>
            <person name="Bowen H."/>
            <person name="Vavikolanu K."/>
            <person name="Mehta A."/>
            <person name="Aluvathingal J."/>
            <person name="Nadendla S."/>
            <person name="Lowell S."/>
            <person name="Myers T."/>
            <person name="Yan Y."/>
            <person name="Sichtig H."/>
        </authorList>
    </citation>
    <scope>NUCLEOTIDE SEQUENCE [LARGE SCALE GENOMIC DNA]</scope>
    <source>
        <strain evidence="12 13">FDAARGOS_871</strain>
    </source>
</reference>
<evidence type="ECO:0000256" key="3">
    <source>
        <dbReference type="ARBA" id="ARBA00022475"/>
    </source>
</evidence>